<feature type="compositionally biased region" description="Low complexity" evidence="1">
    <location>
        <begin position="230"/>
        <end position="239"/>
    </location>
</feature>
<feature type="region of interest" description="Disordered" evidence="1">
    <location>
        <begin position="177"/>
        <end position="196"/>
    </location>
</feature>
<evidence type="ECO:0000313" key="2">
    <source>
        <dbReference type="EMBL" id="KAK6974551.1"/>
    </source>
</evidence>
<accession>A0AAV9Z8U4</accession>
<proteinExistence type="predicted"/>
<evidence type="ECO:0000256" key="1">
    <source>
        <dbReference type="SAM" id="MobiDB-lite"/>
    </source>
</evidence>
<dbReference type="EMBL" id="JAWWNJ010000183">
    <property type="protein sequence ID" value="KAK6974551.1"/>
    <property type="molecule type" value="Genomic_DNA"/>
</dbReference>
<reference evidence="2 3" key="1">
    <citation type="journal article" date="2024" name="J Genomics">
        <title>Draft genome sequencing and assembly of Favolaschia claudopus CIRM-BRFM 2984 isolated from oak limbs.</title>
        <authorList>
            <person name="Navarro D."/>
            <person name="Drula E."/>
            <person name="Chaduli D."/>
            <person name="Cazenave R."/>
            <person name="Ahrendt S."/>
            <person name="Wang J."/>
            <person name="Lipzen A."/>
            <person name="Daum C."/>
            <person name="Barry K."/>
            <person name="Grigoriev I.V."/>
            <person name="Favel A."/>
            <person name="Rosso M.N."/>
            <person name="Martin F."/>
        </authorList>
    </citation>
    <scope>NUCLEOTIDE SEQUENCE [LARGE SCALE GENOMIC DNA]</scope>
    <source>
        <strain evidence="2 3">CIRM-BRFM 2984</strain>
    </source>
</reference>
<keyword evidence="3" id="KW-1185">Reference proteome</keyword>
<sequence length="251" mass="29099">MAKKGKKRQRKRVAREDRKNLRLWAEGARESILKPHLDKYQAALDQGRRQERKYLKSVCREFHARAHRRTQDHEEPVVLDWDPTAMEVVETLSEEDERVRAARVDELNKRIRRWFTYRLRKLRKQKPSSGLDPTKDPYAVLLGKLSGLSAPPKARQAYQQFMHESYEDKVAPVVTERWEEERSQNTTVAERTKEPKAGFRAQVARQVFSQLPESERAAIANRAKQEAADAKAAYTASLKSPPSESPAARQK</sequence>
<feature type="region of interest" description="Disordered" evidence="1">
    <location>
        <begin position="220"/>
        <end position="251"/>
    </location>
</feature>
<organism evidence="2 3">
    <name type="scientific">Favolaschia claudopus</name>
    <dbReference type="NCBI Taxonomy" id="2862362"/>
    <lineage>
        <taxon>Eukaryota</taxon>
        <taxon>Fungi</taxon>
        <taxon>Dikarya</taxon>
        <taxon>Basidiomycota</taxon>
        <taxon>Agaricomycotina</taxon>
        <taxon>Agaricomycetes</taxon>
        <taxon>Agaricomycetidae</taxon>
        <taxon>Agaricales</taxon>
        <taxon>Marasmiineae</taxon>
        <taxon>Mycenaceae</taxon>
        <taxon>Favolaschia</taxon>
    </lineage>
</organism>
<gene>
    <name evidence="2" type="ORF">R3P38DRAFT_3239409</name>
</gene>
<evidence type="ECO:0008006" key="4">
    <source>
        <dbReference type="Google" id="ProtNLM"/>
    </source>
</evidence>
<name>A0AAV9Z8U4_9AGAR</name>
<evidence type="ECO:0000313" key="3">
    <source>
        <dbReference type="Proteomes" id="UP001362999"/>
    </source>
</evidence>
<dbReference type="AlphaFoldDB" id="A0AAV9Z8U4"/>
<dbReference type="Proteomes" id="UP001362999">
    <property type="component" value="Unassembled WGS sequence"/>
</dbReference>
<comment type="caution">
    <text evidence="2">The sequence shown here is derived from an EMBL/GenBank/DDBJ whole genome shotgun (WGS) entry which is preliminary data.</text>
</comment>
<protein>
    <recommendedName>
        <fullName evidence="4">Nucleolar protein 16</fullName>
    </recommendedName>
</protein>